<dbReference type="Proteomes" id="UP000657385">
    <property type="component" value="Unassembled WGS sequence"/>
</dbReference>
<evidence type="ECO:0000256" key="2">
    <source>
        <dbReference type="ARBA" id="ARBA00022679"/>
    </source>
</evidence>
<proteinExistence type="predicted"/>
<comment type="caution">
    <text evidence="6">The sequence shown here is derived from an EMBL/GenBank/DDBJ whole genome shotgun (WGS) entry which is preliminary data.</text>
</comment>
<evidence type="ECO:0000256" key="4">
    <source>
        <dbReference type="SAM" id="MobiDB-lite"/>
    </source>
</evidence>
<dbReference type="RefSeq" id="WP_196196164.1">
    <property type="nucleotide sequence ID" value="NZ_JADPRT010000010.1"/>
</dbReference>
<gene>
    <name evidence="6" type="ORF">I2501_23570</name>
</gene>
<organism evidence="6 7">
    <name type="scientific">Streptacidiphilus fuscans</name>
    <dbReference type="NCBI Taxonomy" id="2789292"/>
    <lineage>
        <taxon>Bacteria</taxon>
        <taxon>Bacillati</taxon>
        <taxon>Actinomycetota</taxon>
        <taxon>Actinomycetes</taxon>
        <taxon>Kitasatosporales</taxon>
        <taxon>Streptomycetaceae</taxon>
        <taxon>Streptacidiphilus</taxon>
    </lineage>
</organism>
<sequence>MRTTRTTRDGHSGTGPGAITPDGCAVELYERLLVGDEPDVIASRTPEGGSILELGCGVGRVTHPLVARGFAVTAVDESAEMLERVRGARTVHASIEHLELDERFDLVLLSSFLVNTGDEEVRAGLLATCGRHVADGGVILIQREAEGFYDDLPRESPMRGTGTIRIASEEIAPGLRANQVDYIFDDAQWTQFFRTRHLPDAAFEQVLAEAGLALVGYLTPNHAWAEAAALVPAED</sequence>
<evidence type="ECO:0000313" key="6">
    <source>
        <dbReference type="EMBL" id="MBF9071001.1"/>
    </source>
</evidence>
<feature type="region of interest" description="Disordered" evidence="4">
    <location>
        <begin position="1"/>
        <end position="20"/>
    </location>
</feature>
<dbReference type="PANTHER" id="PTHR43464:SF19">
    <property type="entry name" value="UBIQUINONE BIOSYNTHESIS O-METHYLTRANSFERASE, MITOCHONDRIAL"/>
    <property type="match status" value="1"/>
</dbReference>
<keyword evidence="3" id="KW-0949">S-adenosyl-L-methionine</keyword>
<evidence type="ECO:0000256" key="1">
    <source>
        <dbReference type="ARBA" id="ARBA00022603"/>
    </source>
</evidence>
<dbReference type="SUPFAM" id="SSF53335">
    <property type="entry name" value="S-adenosyl-L-methionine-dependent methyltransferases"/>
    <property type="match status" value="1"/>
</dbReference>
<dbReference type="GO" id="GO:0008168">
    <property type="term" value="F:methyltransferase activity"/>
    <property type="evidence" value="ECO:0007669"/>
    <property type="project" value="UniProtKB-KW"/>
</dbReference>
<dbReference type="Pfam" id="PF13649">
    <property type="entry name" value="Methyltransf_25"/>
    <property type="match status" value="1"/>
</dbReference>
<keyword evidence="2" id="KW-0808">Transferase</keyword>
<dbReference type="GO" id="GO:0032259">
    <property type="term" value="P:methylation"/>
    <property type="evidence" value="ECO:0007669"/>
    <property type="project" value="UniProtKB-KW"/>
</dbReference>
<accession>A0A931FGL7</accession>
<feature type="compositionally biased region" description="Basic and acidic residues" evidence="4">
    <location>
        <begin position="1"/>
        <end position="11"/>
    </location>
</feature>
<dbReference type="InterPro" id="IPR041698">
    <property type="entry name" value="Methyltransf_25"/>
</dbReference>
<dbReference type="AlphaFoldDB" id="A0A931FGL7"/>
<feature type="domain" description="Methyltransferase" evidence="5">
    <location>
        <begin position="51"/>
        <end position="137"/>
    </location>
</feature>
<dbReference type="EMBL" id="JADPRT010000010">
    <property type="protein sequence ID" value="MBF9071001.1"/>
    <property type="molecule type" value="Genomic_DNA"/>
</dbReference>
<protein>
    <submittedName>
        <fullName evidence="6">Class I SAM-dependent methyltransferase</fullName>
    </submittedName>
</protein>
<keyword evidence="7" id="KW-1185">Reference proteome</keyword>
<dbReference type="Gene3D" id="3.40.50.150">
    <property type="entry name" value="Vaccinia Virus protein VP39"/>
    <property type="match status" value="1"/>
</dbReference>
<evidence type="ECO:0000256" key="3">
    <source>
        <dbReference type="ARBA" id="ARBA00022691"/>
    </source>
</evidence>
<reference evidence="6" key="1">
    <citation type="submission" date="2020-11" db="EMBL/GenBank/DDBJ databases">
        <title>Isolation and identification of active actinomycetes.</title>
        <authorList>
            <person name="Yu B."/>
        </authorList>
    </citation>
    <scope>NUCLEOTIDE SEQUENCE</scope>
    <source>
        <strain evidence="6">NEAU-YB345</strain>
    </source>
</reference>
<dbReference type="InterPro" id="IPR029063">
    <property type="entry name" value="SAM-dependent_MTases_sf"/>
</dbReference>
<evidence type="ECO:0000259" key="5">
    <source>
        <dbReference type="Pfam" id="PF13649"/>
    </source>
</evidence>
<dbReference type="CDD" id="cd02440">
    <property type="entry name" value="AdoMet_MTases"/>
    <property type="match status" value="1"/>
</dbReference>
<name>A0A931FGL7_9ACTN</name>
<dbReference type="PANTHER" id="PTHR43464">
    <property type="entry name" value="METHYLTRANSFERASE"/>
    <property type="match status" value="1"/>
</dbReference>
<keyword evidence="1 6" id="KW-0489">Methyltransferase</keyword>
<evidence type="ECO:0000313" key="7">
    <source>
        <dbReference type="Proteomes" id="UP000657385"/>
    </source>
</evidence>